<dbReference type="eggNOG" id="KOG0575">
    <property type="taxonomic scope" value="Eukaryota"/>
</dbReference>
<dbReference type="SUPFAM" id="SSF56112">
    <property type="entry name" value="Protein kinase-like (PK-like)"/>
    <property type="match status" value="1"/>
</dbReference>
<dbReference type="GO" id="GO:0005524">
    <property type="term" value="F:ATP binding"/>
    <property type="evidence" value="ECO:0007669"/>
    <property type="project" value="UniProtKB-UniRule"/>
</dbReference>
<dbReference type="PROSITE" id="PS50078">
    <property type="entry name" value="POLO_BOX"/>
    <property type="match status" value="2"/>
</dbReference>
<feature type="region of interest" description="Disordered" evidence="9">
    <location>
        <begin position="324"/>
        <end position="352"/>
    </location>
</feature>
<dbReference type="SUPFAM" id="SSF82615">
    <property type="entry name" value="Polo-box domain"/>
    <property type="match status" value="2"/>
</dbReference>
<dbReference type="OMA" id="NMPESDH"/>
<evidence type="ECO:0000256" key="7">
    <source>
        <dbReference type="PROSITE-ProRule" id="PRU10141"/>
    </source>
</evidence>
<dbReference type="SMART" id="SM00220">
    <property type="entry name" value="S_TKc"/>
    <property type="match status" value="1"/>
</dbReference>
<evidence type="ECO:0000256" key="6">
    <source>
        <dbReference type="ARBA" id="ARBA00022840"/>
    </source>
</evidence>
<keyword evidence="1 8" id="KW-0723">Serine/threonine-protein kinase</keyword>
<dbReference type="KEGG" id="mis:MICPUN_85283"/>
<dbReference type="AlphaFoldDB" id="C1ECY6"/>
<evidence type="ECO:0000313" key="13">
    <source>
        <dbReference type="Proteomes" id="UP000002009"/>
    </source>
</evidence>
<keyword evidence="13" id="KW-1185">Reference proteome</keyword>
<dbReference type="FunFam" id="3.30.200.20:FF:000042">
    <property type="entry name" value="Aurora kinase A"/>
    <property type="match status" value="1"/>
</dbReference>
<dbReference type="Gene3D" id="3.30.1120.30">
    <property type="entry name" value="POLO box domain"/>
    <property type="match status" value="2"/>
</dbReference>
<comment type="similarity">
    <text evidence="8">Belongs to the protein kinase superfamily. Ser/Thr protein kinase family. CDC5/Polo subfamily.</text>
</comment>
<dbReference type="PROSITE" id="PS00107">
    <property type="entry name" value="PROTEIN_KINASE_ATP"/>
    <property type="match status" value="1"/>
</dbReference>
<keyword evidence="5 8" id="KW-0418">Kinase</keyword>
<evidence type="ECO:0000256" key="3">
    <source>
        <dbReference type="ARBA" id="ARBA00022737"/>
    </source>
</evidence>
<dbReference type="EMBL" id="CP001329">
    <property type="protein sequence ID" value="ACO65986.1"/>
    <property type="molecule type" value="Genomic_DNA"/>
</dbReference>
<dbReference type="STRING" id="296587.C1ECY6"/>
<accession>C1ECY6</accession>
<dbReference type="PROSITE" id="PS50011">
    <property type="entry name" value="PROTEIN_KINASE_DOM"/>
    <property type="match status" value="1"/>
</dbReference>
<dbReference type="GO" id="GO:0004674">
    <property type="term" value="F:protein serine/threonine kinase activity"/>
    <property type="evidence" value="ECO:0007669"/>
    <property type="project" value="UniProtKB-KW"/>
</dbReference>
<evidence type="ECO:0000256" key="1">
    <source>
        <dbReference type="ARBA" id="ARBA00022527"/>
    </source>
</evidence>
<dbReference type="Proteomes" id="UP000002009">
    <property type="component" value="Chromosome 9"/>
</dbReference>
<dbReference type="OrthoDB" id="408964at2759"/>
<dbReference type="Gene3D" id="1.10.510.10">
    <property type="entry name" value="Transferase(Phosphotransferase) domain 1"/>
    <property type="match status" value="1"/>
</dbReference>
<dbReference type="GeneID" id="8246270"/>
<evidence type="ECO:0000259" key="10">
    <source>
        <dbReference type="PROSITE" id="PS50011"/>
    </source>
</evidence>
<proteinExistence type="inferred from homology"/>
<evidence type="ECO:0000256" key="8">
    <source>
        <dbReference type="RuleBase" id="RU361162"/>
    </source>
</evidence>
<keyword evidence="2 8" id="KW-0808">Transferase</keyword>
<dbReference type="InterPro" id="IPR033701">
    <property type="entry name" value="POLO_box_1"/>
</dbReference>
<dbReference type="Pfam" id="PF00069">
    <property type="entry name" value="Pkinase"/>
    <property type="match status" value="1"/>
</dbReference>
<dbReference type="GO" id="GO:0005634">
    <property type="term" value="C:nucleus"/>
    <property type="evidence" value="ECO:0007669"/>
    <property type="project" value="TreeGrafter"/>
</dbReference>
<feature type="region of interest" description="Disordered" evidence="9">
    <location>
        <begin position="281"/>
        <end position="311"/>
    </location>
</feature>
<evidence type="ECO:0000313" key="12">
    <source>
        <dbReference type="EMBL" id="ACO65986.1"/>
    </source>
</evidence>
<evidence type="ECO:0000256" key="4">
    <source>
        <dbReference type="ARBA" id="ARBA00022741"/>
    </source>
</evidence>
<dbReference type="PANTHER" id="PTHR24345">
    <property type="entry name" value="SERINE/THREONINE-PROTEIN KINASE PLK"/>
    <property type="match status" value="1"/>
</dbReference>
<dbReference type="InterPro" id="IPR033695">
    <property type="entry name" value="POLO_box_2"/>
</dbReference>
<dbReference type="CDD" id="cd13118">
    <property type="entry name" value="POLO_box_1"/>
    <property type="match status" value="1"/>
</dbReference>
<dbReference type="PANTHER" id="PTHR24345:SF0">
    <property type="entry name" value="CELL CYCLE SERINE_THREONINE-PROTEIN KINASE CDC5_MSD2"/>
    <property type="match status" value="1"/>
</dbReference>
<dbReference type="RefSeq" id="XP_002504728.1">
    <property type="nucleotide sequence ID" value="XM_002504682.1"/>
</dbReference>
<keyword evidence="4 7" id="KW-0547">Nucleotide-binding</keyword>
<dbReference type="FunFam" id="1.10.510.10:FF:000571">
    <property type="entry name" value="Maternal embryonic leucine zipper kinase"/>
    <property type="match status" value="1"/>
</dbReference>
<comment type="catalytic activity">
    <reaction evidence="8">
        <text>L-threonyl-[protein] + ATP = O-phospho-L-threonyl-[protein] + ADP + H(+)</text>
        <dbReference type="Rhea" id="RHEA:46608"/>
        <dbReference type="Rhea" id="RHEA-COMP:11060"/>
        <dbReference type="Rhea" id="RHEA-COMP:11605"/>
        <dbReference type="ChEBI" id="CHEBI:15378"/>
        <dbReference type="ChEBI" id="CHEBI:30013"/>
        <dbReference type="ChEBI" id="CHEBI:30616"/>
        <dbReference type="ChEBI" id="CHEBI:61977"/>
        <dbReference type="ChEBI" id="CHEBI:456216"/>
        <dbReference type="EC" id="2.7.11.21"/>
    </reaction>
</comment>
<dbReference type="InterPro" id="IPR036947">
    <property type="entry name" value="POLO_box_dom_sf"/>
</dbReference>
<sequence length="540" mass="58116">RTYVRGRPLGKGGFAVVYGMQDPSTGENFAAKVVAKSTLEKERARAKILTEIRIHRGCDNAHVVRFVRCFEDAANVYILMELCSNRTLADVVKARGRLTEPECAAYAREIVTAVAHLHAHRVIHRDLKLGNLVATGGRLKIGDFGLACRVESDDERKTTICGTPNYIAPEVLAGSKGGGHSYEVDVWSIGVIIYTLLVGTPPFQTSDVHATYKRIRANAYEFPEGVVNEGARELIRRCLAPKPGDRPKIAEIATHPLLNAGWRGATPWSMPTPRVDMDKMERSTRSGGGAGGVDAAKKPRAPLSSSAGVATSAPIDPAEFATLGMDSPTTTAGGVHPVGSGASAAASGSNAPGNASLEAFPPLWVTRWVDYTSKYGLGYVLSDGTFGVVFNDATKMTQRQPGAASTERRVAPPPVCFRASTPCPPGLEKKVKLMRHFRGYLSSDGRSAGAVEGAVAHLPHVKNWLRTKHAVLFRLSNRTIQVCFQDGSEVLLSSEASACVFTSKSGTRTCHSLGALPQDPELLRRLRYVKEVLHQLVSRA</sequence>
<dbReference type="InterPro" id="IPR011009">
    <property type="entry name" value="Kinase-like_dom_sf"/>
</dbReference>
<organism evidence="12 13">
    <name type="scientific">Micromonas commoda (strain RCC299 / NOUM17 / CCMP2709)</name>
    <name type="common">Picoplanktonic green alga</name>
    <dbReference type="NCBI Taxonomy" id="296587"/>
    <lineage>
        <taxon>Eukaryota</taxon>
        <taxon>Viridiplantae</taxon>
        <taxon>Chlorophyta</taxon>
        <taxon>Mamiellophyceae</taxon>
        <taxon>Mamiellales</taxon>
        <taxon>Mamiellaceae</taxon>
        <taxon>Micromonas</taxon>
    </lineage>
</organism>
<dbReference type="InParanoid" id="C1ECY6"/>
<reference evidence="12 13" key="1">
    <citation type="journal article" date="2009" name="Science">
        <title>Green evolution and dynamic adaptations revealed by genomes of the marine picoeukaryotes Micromonas.</title>
        <authorList>
            <person name="Worden A.Z."/>
            <person name="Lee J.H."/>
            <person name="Mock T."/>
            <person name="Rouze P."/>
            <person name="Simmons M.P."/>
            <person name="Aerts A.L."/>
            <person name="Allen A.E."/>
            <person name="Cuvelier M.L."/>
            <person name="Derelle E."/>
            <person name="Everett M.V."/>
            <person name="Foulon E."/>
            <person name="Grimwood J."/>
            <person name="Gundlach H."/>
            <person name="Henrissat B."/>
            <person name="Napoli C."/>
            <person name="McDonald S.M."/>
            <person name="Parker M.S."/>
            <person name="Rombauts S."/>
            <person name="Salamov A."/>
            <person name="Von Dassow P."/>
            <person name="Badger J.H."/>
            <person name="Coutinho P.M."/>
            <person name="Demir E."/>
            <person name="Dubchak I."/>
            <person name="Gentemann C."/>
            <person name="Eikrem W."/>
            <person name="Gready J.E."/>
            <person name="John U."/>
            <person name="Lanier W."/>
            <person name="Lindquist E.A."/>
            <person name="Lucas S."/>
            <person name="Mayer K.F."/>
            <person name="Moreau H."/>
            <person name="Not F."/>
            <person name="Otillar R."/>
            <person name="Panaud O."/>
            <person name="Pangilinan J."/>
            <person name="Paulsen I."/>
            <person name="Piegu B."/>
            <person name="Poliakov A."/>
            <person name="Robbens S."/>
            <person name="Schmutz J."/>
            <person name="Toulza E."/>
            <person name="Wyss T."/>
            <person name="Zelensky A."/>
            <person name="Zhou K."/>
            <person name="Armbrust E.V."/>
            <person name="Bhattacharya D."/>
            <person name="Goodenough U.W."/>
            <person name="Van de Peer Y."/>
            <person name="Grigoriev I.V."/>
        </authorList>
    </citation>
    <scope>NUCLEOTIDE SEQUENCE [LARGE SCALE GENOMIC DNA]</scope>
    <source>
        <strain evidence="13">RCC299 / NOUM17</strain>
    </source>
</reference>
<dbReference type="EC" id="2.7.11.21" evidence="8"/>
<dbReference type="CDD" id="cd13117">
    <property type="entry name" value="POLO_box_2"/>
    <property type="match status" value="1"/>
</dbReference>
<evidence type="ECO:0000256" key="2">
    <source>
        <dbReference type="ARBA" id="ARBA00022679"/>
    </source>
</evidence>
<dbReference type="Gene3D" id="3.30.200.20">
    <property type="entry name" value="Phosphorylase Kinase, domain 1"/>
    <property type="match status" value="1"/>
</dbReference>
<feature type="domain" description="POLO box" evidence="11">
    <location>
        <begin position="364"/>
        <end position="443"/>
    </location>
</feature>
<protein>
    <recommendedName>
        <fullName evidence="8">Serine/threonine-protein kinase</fullName>
        <ecNumber evidence="8">2.7.11.21</ecNumber>
    </recommendedName>
</protein>
<evidence type="ECO:0000256" key="9">
    <source>
        <dbReference type="SAM" id="MobiDB-lite"/>
    </source>
</evidence>
<gene>
    <name evidence="12" type="ORF">MICPUN_85283</name>
</gene>
<feature type="domain" description="Protein kinase" evidence="10">
    <location>
        <begin position="3"/>
        <end position="258"/>
    </location>
</feature>
<feature type="compositionally biased region" description="Low complexity" evidence="9">
    <location>
        <begin position="332"/>
        <end position="352"/>
    </location>
</feature>
<dbReference type="Pfam" id="PF00659">
    <property type="entry name" value="POLO_box"/>
    <property type="match status" value="2"/>
</dbReference>
<dbReference type="InterPro" id="IPR017441">
    <property type="entry name" value="Protein_kinase_ATP_BS"/>
</dbReference>
<dbReference type="InterPro" id="IPR000959">
    <property type="entry name" value="POLO_box_dom"/>
</dbReference>
<evidence type="ECO:0000256" key="5">
    <source>
        <dbReference type="ARBA" id="ARBA00022777"/>
    </source>
</evidence>
<name>C1ECY6_MICCC</name>
<dbReference type="InterPro" id="IPR000719">
    <property type="entry name" value="Prot_kinase_dom"/>
</dbReference>
<feature type="domain" description="POLO box" evidence="11">
    <location>
        <begin position="460"/>
        <end position="538"/>
    </location>
</feature>
<keyword evidence="6 7" id="KW-0067">ATP-binding</keyword>
<keyword evidence="3" id="KW-0677">Repeat</keyword>
<feature type="binding site" evidence="7">
    <location>
        <position position="36"/>
    </location>
    <ligand>
        <name>ATP</name>
        <dbReference type="ChEBI" id="CHEBI:30616"/>
    </ligand>
</feature>
<feature type="non-terminal residue" evidence="12">
    <location>
        <position position="1"/>
    </location>
</feature>
<dbReference type="CDD" id="cd14099">
    <property type="entry name" value="STKc_PLK"/>
    <property type="match status" value="1"/>
</dbReference>
<evidence type="ECO:0000259" key="11">
    <source>
        <dbReference type="PROSITE" id="PS50078"/>
    </source>
</evidence>